<evidence type="ECO:0000313" key="4">
    <source>
        <dbReference type="EMBL" id="AEG94422.1"/>
    </source>
</evidence>
<dbReference type="GO" id="GO:0016998">
    <property type="term" value="P:cell wall macromolecule catabolic process"/>
    <property type="evidence" value="ECO:0007669"/>
    <property type="project" value="InterPro"/>
</dbReference>
<sequence>MRTELMRQLRGDEGVEPCAYQDSLGYWTIGTGRLVDRRRPGAGLRPVEMDFMLQNDIDDRINALGKRLPWFQDLDDARKGVLLNMSFQLGVDGLLGFHATLALLQRGDYEAAANNMLRSKWARQTPARALRLSEQVRTGVWQYAPGA</sequence>
<dbReference type="GO" id="GO:0042742">
    <property type="term" value="P:defense response to bacterium"/>
    <property type="evidence" value="ECO:0007669"/>
    <property type="project" value="UniProtKB-KW"/>
</dbReference>
<keyword evidence="2 3" id="KW-0081">Bacteriolytic enzyme</keyword>
<evidence type="ECO:0000256" key="2">
    <source>
        <dbReference type="ARBA" id="ARBA00022638"/>
    </source>
</evidence>
<protein>
    <recommendedName>
        <fullName evidence="3">Lysozyme</fullName>
        <ecNumber evidence="3">3.2.1.17</ecNumber>
    </recommendedName>
</protein>
<dbReference type="InterPro" id="IPR052619">
    <property type="entry name" value="Phage_lysozyme-like"/>
</dbReference>
<proteinExistence type="inferred from homology"/>
<keyword evidence="3" id="KW-0326">Glycosidase</keyword>
<gene>
    <name evidence="4" type="ordered locus">Rta_33100</name>
</gene>
<dbReference type="SUPFAM" id="SSF53955">
    <property type="entry name" value="Lysozyme-like"/>
    <property type="match status" value="1"/>
</dbReference>
<evidence type="ECO:0000256" key="3">
    <source>
        <dbReference type="RuleBase" id="RU003788"/>
    </source>
</evidence>
<comment type="similarity">
    <text evidence="3">Belongs to the glycosyl hydrolase 24 family.</text>
</comment>
<dbReference type="PANTHER" id="PTHR37406:SF1">
    <property type="entry name" value="T4-TYPE LYSOZYME 1-RELATED"/>
    <property type="match status" value="1"/>
</dbReference>
<dbReference type="InterPro" id="IPR002196">
    <property type="entry name" value="Glyco_hydro_24"/>
</dbReference>
<dbReference type="OrthoDB" id="5327667at2"/>
<dbReference type="Gene3D" id="1.10.530.40">
    <property type="match status" value="1"/>
</dbReference>
<dbReference type="STRING" id="365046.Rta_33100"/>
<dbReference type="Proteomes" id="UP000008385">
    <property type="component" value="Chromosome"/>
</dbReference>
<dbReference type="PANTHER" id="PTHR37406">
    <property type="entry name" value="T4-TYPE LYSOZYME 1-RELATED"/>
    <property type="match status" value="1"/>
</dbReference>
<dbReference type="InterPro" id="IPR023347">
    <property type="entry name" value="Lysozyme_dom_sf"/>
</dbReference>
<evidence type="ECO:0000313" key="5">
    <source>
        <dbReference type="Proteomes" id="UP000008385"/>
    </source>
</evidence>
<dbReference type="HOGENOM" id="CLU_115295_0_0_4"/>
<dbReference type="AlphaFoldDB" id="F5XYQ5"/>
<accession>F5XYQ5</accession>
<dbReference type="GO" id="GO:0003796">
    <property type="term" value="F:lysozyme activity"/>
    <property type="evidence" value="ECO:0007669"/>
    <property type="project" value="UniProtKB-EC"/>
</dbReference>
<reference evidence="5" key="1">
    <citation type="submission" date="2006-01" db="EMBL/GenBank/DDBJ databases">
        <title>Genome of the cyst-dividing bacterium Ramlibacter tataouinensis.</title>
        <authorList>
            <person name="Barakat M."/>
            <person name="Ortet P."/>
            <person name="De Luca G."/>
            <person name="Jourlin-Castelli C."/>
            <person name="Ansaldi M."/>
            <person name="Py B."/>
            <person name="Fichant G."/>
            <person name="Coutinho P."/>
            <person name="Voulhoux R."/>
            <person name="Bastien O."/>
            <person name="Roy S."/>
            <person name="Marechal E."/>
            <person name="Henrissat B."/>
            <person name="Quentin Y."/>
            <person name="Noirot P."/>
            <person name="Filloux A."/>
            <person name="Mejean V."/>
            <person name="DuBow M."/>
            <person name="Barras F."/>
            <person name="Heulin T."/>
        </authorList>
    </citation>
    <scope>NUCLEOTIDE SEQUENCE [LARGE SCALE GENOMIC DNA]</scope>
    <source>
        <strain evidence="5">ATCC BAA-407 / DSM 14655 / LMG 21543 / TTB310</strain>
    </source>
</reference>
<dbReference type="RefSeq" id="WP_013902653.1">
    <property type="nucleotide sequence ID" value="NC_015677.1"/>
</dbReference>
<dbReference type="Pfam" id="PF00959">
    <property type="entry name" value="Phage_lysozyme"/>
    <property type="match status" value="1"/>
</dbReference>
<dbReference type="eggNOG" id="COG3772">
    <property type="taxonomic scope" value="Bacteria"/>
</dbReference>
<dbReference type="EC" id="3.2.1.17" evidence="3"/>
<dbReference type="EMBL" id="CP000245">
    <property type="protein sequence ID" value="AEG94422.1"/>
    <property type="molecule type" value="Genomic_DNA"/>
</dbReference>
<dbReference type="KEGG" id="rta:Rta_33100"/>
<reference evidence="4 5" key="2">
    <citation type="journal article" date="2011" name="PLoS ONE">
        <title>The Cyst-Dividing Bacterium Ramlibacter tataouinensis TTB310 Genome Reveals a Well-Stocked Toolbox for Adaptation to a Desert Environment.</title>
        <authorList>
            <person name="De Luca G."/>
            <person name="Barakat M."/>
            <person name="Ortet P."/>
            <person name="Fochesato S."/>
            <person name="Jourlin-Castelli C."/>
            <person name="Ansaldi M."/>
            <person name="Py B."/>
            <person name="Fichant G."/>
            <person name="Coutinho P.M."/>
            <person name="Voulhoux R."/>
            <person name="Bastien O."/>
            <person name="Marechal E."/>
            <person name="Henrissat B."/>
            <person name="Quentin Y."/>
            <person name="Noirot P."/>
            <person name="Filloux A."/>
            <person name="Mejean V."/>
            <person name="Dubow M.S."/>
            <person name="Barras F."/>
            <person name="Barbe V."/>
            <person name="Weissenbach J."/>
            <person name="Mihalcescu I."/>
            <person name="Vermeglio A."/>
            <person name="Achouak W."/>
            <person name="Heulin T."/>
        </authorList>
    </citation>
    <scope>NUCLEOTIDE SEQUENCE [LARGE SCALE GENOMIC DNA]</scope>
    <source>
        <strain evidence="5">ATCC BAA-407 / DSM 14655 / LMG 21543 / TTB310</strain>
    </source>
</reference>
<keyword evidence="5" id="KW-1185">Reference proteome</keyword>
<organism evidence="4 5">
    <name type="scientific">Ramlibacter tataouinensis (strain ATCC BAA-407 / DSM 14655 / LMG 21543 / TTB310)</name>
    <dbReference type="NCBI Taxonomy" id="365046"/>
    <lineage>
        <taxon>Bacteria</taxon>
        <taxon>Pseudomonadati</taxon>
        <taxon>Pseudomonadota</taxon>
        <taxon>Betaproteobacteria</taxon>
        <taxon>Burkholderiales</taxon>
        <taxon>Comamonadaceae</taxon>
        <taxon>Ramlibacter</taxon>
    </lineage>
</organism>
<comment type="catalytic activity">
    <reaction evidence="3">
        <text>Hydrolysis of (1-&gt;4)-beta-linkages between N-acetylmuramic acid and N-acetyl-D-glucosamine residues in a peptidoglycan and between N-acetyl-D-glucosamine residues in chitodextrins.</text>
        <dbReference type="EC" id="3.2.1.17"/>
    </reaction>
</comment>
<keyword evidence="1 3" id="KW-0929">Antimicrobial</keyword>
<dbReference type="InterPro" id="IPR023346">
    <property type="entry name" value="Lysozyme-like_dom_sf"/>
</dbReference>
<dbReference type="GO" id="GO:0031640">
    <property type="term" value="P:killing of cells of another organism"/>
    <property type="evidence" value="ECO:0007669"/>
    <property type="project" value="UniProtKB-KW"/>
</dbReference>
<dbReference type="GO" id="GO:0009253">
    <property type="term" value="P:peptidoglycan catabolic process"/>
    <property type="evidence" value="ECO:0007669"/>
    <property type="project" value="InterPro"/>
</dbReference>
<evidence type="ECO:0000256" key="1">
    <source>
        <dbReference type="ARBA" id="ARBA00022529"/>
    </source>
</evidence>
<name>F5XYQ5_RAMTT</name>
<keyword evidence="3 4" id="KW-0378">Hydrolase</keyword>